<protein>
    <recommendedName>
        <fullName evidence="2">ClpXP adapter protein SpxH</fullName>
    </recommendedName>
</protein>
<sequence>MTPNVTGSYCDSYNPNGQSDAACSAQTQKGKPIEIYSFIDPLCPDCWGLEPMIKKLQLEYGHTFRIRHLVGGNIKTFNSFKRKNEGITTHADVAERWERTASRSGMSCDGDLWYEDPMDTPYIASIAIKAAELQGKLPGFNFLRKMRELLFIQKQNMTKEENLVQAAKETGLDVHEFKKDLHSQAAVKAFQCDLKISSEMEVNELPTLVFFNENIEEEGLKITGLYDYDVYVRILTEMLKTKPTPEPLPSLHAFMDRYQFVATKEVAVVYDMSCEEADAAMKKLALKQKVEKVPAKHGSFWRTVKNG</sequence>
<organism evidence="3 4">
    <name type="scientific">Guptibacillus hwajinpoensis</name>
    <dbReference type="NCBI Taxonomy" id="208199"/>
    <lineage>
        <taxon>Bacteria</taxon>
        <taxon>Bacillati</taxon>
        <taxon>Bacillota</taxon>
        <taxon>Bacilli</taxon>
        <taxon>Bacillales</taxon>
        <taxon>Guptibacillaceae</taxon>
        <taxon>Guptibacillus</taxon>
    </lineage>
</organism>
<comment type="function">
    <text evidence="2">Adapter protein required for efficient degradation of Spx by ClpXP under non-stress conditions. Interaction with Spx stabilizes Spx and exposes the C-terminus of Spx for recognition and proteolysis by ClpXP.</text>
</comment>
<keyword evidence="1 2" id="KW-0963">Cytoplasm</keyword>
<dbReference type="Gene3D" id="3.40.30.10">
    <property type="entry name" value="Glutaredoxin"/>
    <property type="match status" value="1"/>
</dbReference>
<dbReference type="PANTHER" id="PTHR13887:SF47">
    <property type="entry name" value="CLPXP ADAPTER PROTEIN SPXH"/>
    <property type="match status" value="1"/>
</dbReference>
<dbReference type="Proteomes" id="UP000447833">
    <property type="component" value="Unassembled WGS sequence"/>
</dbReference>
<evidence type="ECO:0000256" key="1">
    <source>
        <dbReference type="ARBA" id="ARBA00022490"/>
    </source>
</evidence>
<evidence type="ECO:0000256" key="2">
    <source>
        <dbReference type="HAMAP-Rule" id="MF_02245"/>
    </source>
</evidence>
<evidence type="ECO:0000313" key="3">
    <source>
        <dbReference type="EMBL" id="MYL63532.1"/>
    </source>
</evidence>
<comment type="caution">
    <text evidence="3">The sequence shown here is derived from an EMBL/GenBank/DDBJ whole genome shotgun (WGS) entry which is preliminary data.</text>
</comment>
<dbReference type="InterPro" id="IPR036249">
    <property type="entry name" value="Thioredoxin-like_sf"/>
</dbReference>
<dbReference type="PANTHER" id="PTHR13887">
    <property type="entry name" value="GLUTATHIONE S-TRANSFERASE KAPPA"/>
    <property type="match status" value="1"/>
</dbReference>
<comment type="similarity">
    <text evidence="2">Belongs to the SpxH family.</text>
</comment>
<comment type="subunit">
    <text evidence="2">Interacts with Spx.</text>
</comment>
<dbReference type="EMBL" id="WMEY01000003">
    <property type="protein sequence ID" value="MYL63532.1"/>
    <property type="molecule type" value="Genomic_DNA"/>
</dbReference>
<accession>A0A845EY57</accession>
<comment type="subcellular location">
    <subcellularLocation>
        <location evidence="2">Cytoplasm</location>
    </subcellularLocation>
</comment>
<evidence type="ECO:0000313" key="4">
    <source>
        <dbReference type="Proteomes" id="UP000447833"/>
    </source>
</evidence>
<dbReference type="HAMAP" id="MF_02245">
    <property type="entry name" value="Adapter_SpxH"/>
    <property type="match status" value="1"/>
</dbReference>
<proteinExistence type="inferred from homology"/>
<dbReference type="GO" id="GO:0005737">
    <property type="term" value="C:cytoplasm"/>
    <property type="evidence" value="ECO:0007669"/>
    <property type="project" value="UniProtKB-SubCell"/>
</dbReference>
<reference evidence="3 4" key="1">
    <citation type="submission" date="2019-11" db="EMBL/GenBank/DDBJ databases">
        <title>Genome sequences of 17 halophilic strains isolated from different environments.</title>
        <authorList>
            <person name="Furrow R.E."/>
        </authorList>
    </citation>
    <scope>NUCLEOTIDE SEQUENCE [LARGE SCALE GENOMIC DNA]</scope>
    <source>
        <strain evidence="3 4">22506_14_FS</strain>
    </source>
</reference>
<dbReference type="SUPFAM" id="SSF52833">
    <property type="entry name" value="Thioredoxin-like"/>
    <property type="match status" value="1"/>
</dbReference>
<dbReference type="InterPro" id="IPR046404">
    <property type="entry name" value="Adapter_SpxH"/>
</dbReference>
<name>A0A845EY57_9BACL</name>
<gene>
    <name evidence="2" type="primary">spxH</name>
    <name evidence="3" type="ORF">GLW07_09220</name>
</gene>
<dbReference type="AlphaFoldDB" id="A0A845EY57"/>
<dbReference type="Pfam" id="PF13743">
    <property type="entry name" value="Thioredoxin_5"/>
    <property type="match status" value="1"/>
</dbReference>
<dbReference type="CDD" id="cd03025">
    <property type="entry name" value="DsbA_FrnE_like"/>
    <property type="match status" value="1"/>
</dbReference>